<sequence length="52" mass="6298">EATPEEEMRRAGLIPDEYKEFASVFEKSSFDQLPERRHWDHAIELKDDYKEK</sequence>
<organism evidence="1 2">
    <name type="scientific">Schizopora paradoxa</name>
    <dbReference type="NCBI Taxonomy" id="27342"/>
    <lineage>
        <taxon>Eukaryota</taxon>
        <taxon>Fungi</taxon>
        <taxon>Dikarya</taxon>
        <taxon>Basidiomycota</taxon>
        <taxon>Agaricomycotina</taxon>
        <taxon>Agaricomycetes</taxon>
        <taxon>Hymenochaetales</taxon>
        <taxon>Schizoporaceae</taxon>
        <taxon>Schizopora</taxon>
    </lineage>
</organism>
<dbReference type="Proteomes" id="UP000053477">
    <property type="component" value="Unassembled WGS sequence"/>
</dbReference>
<protein>
    <submittedName>
        <fullName evidence="1">Uncharacterized protein</fullName>
    </submittedName>
</protein>
<dbReference type="InParanoid" id="A0A0H2R4Y4"/>
<dbReference type="AlphaFoldDB" id="A0A0H2R4Y4"/>
<name>A0A0H2R4Y4_9AGAM</name>
<proteinExistence type="predicted"/>
<feature type="non-terminal residue" evidence="1">
    <location>
        <position position="1"/>
    </location>
</feature>
<dbReference type="OrthoDB" id="3262920at2759"/>
<feature type="non-terminal residue" evidence="1">
    <location>
        <position position="52"/>
    </location>
</feature>
<accession>A0A0H2R4Y4</accession>
<keyword evidence="2" id="KW-1185">Reference proteome</keyword>
<dbReference type="EMBL" id="KQ086517">
    <property type="protein sequence ID" value="KLO04508.1"/>
    <property type="molecule type" value="Genomic_DNA"/>
</dbReference>
<gene>
    <name evidence="1" type="ORF">SCHPADRAFT_789215</name>
</gene>
<evidence type="ECO:0000313" key="1">
    <source>
        <dbReference type="EMBL" id="KLO04508.1"/>
    </source>
</evidence>
<reference evidence="1 2" key="1">
    <citation type="submission" date="2015-04" db="EMBL/GenBank/DDBJ databases">
        <title>Complete genome sequence of Schizopora paradoxa KUC8140, a cosmopolitan wood degrader in East Asia.</title>
        <authorList>
            <consortium name="DOE Joint Genome Institute"/>
            <person name="Min B."/>
            <person name="Park H."/>
            <person name="Jang Y."/>
            <person name="Kim J.-J."/>
            <person name="Kim K.H."/>
            <person name="Pangilinan J."/>
            <person name="Lipzen A."/>
            <person name="Riley R."/>
            <person name="Grigoriev I.V."/>
            <person name="Spatafora J.W."/>
            <person name="Choi I.-G."/>
        </authorList>
    </citation>
    <scope>NUCLEOTIDE SEQUENCE [LARGE SCALE GENOMIC DNA]</scope>
    <source>
        <strain evidence="1 2">KUC8140</strain>
    </source>
</reference>
<evidence type="ECO:0000313" key="2">
    <source>
        <dbReference type="Proteomes" id="UP000053477"/>
    </source>
</evidence>